<dbReference type="Proteomes" id="UP001620460">
    <property type="component" value="Unassembled WGS sequence"/>
</dbReference>
<dbReference type="Gene3D" id="2.20.200.10">
    <property type="entry name" value="Outer membrane efflux proteins (OEP)"/>
    <property type="match status" value="1"/>
</dbReference>
<dbReference type="PANTHER" id="PTHR30203:SF33">
    <property type="entry name" value="BLR4455 PROTEIN"/>
    <property type="match status" value="1"/>
</dbReference>
<gene>
    <name evidence="3" type="ORF">ISP17_03615</name>
</gene>
<keyword evidence="2" id="KW-0564">Palmitate</keyword>
<keyword evidence="2" id="KW-0449">Lipoprotein</keyword>
<protein>
    <submittedName>
        <fullName evidence="3">Efflux transporter outer membrane subunit</fullName>
    </submittedName>
</protein>
<keyword evidence="2" id="KW-0472">Membrane</keyword>
<organism evidence="3 4">
    <name type="scientific">Dyella ginsengisoli</name>
    <dbReference type="NCBI Taxonomy" id="363848"/>
    <lineage>
        <taxon>Bacteria</taxon>
        <taxon>Pseudomonadati</taxon>
        <taxon>Pseudomonadota</taxon>
        <taxon>Gammaproteobacteria</taxon>
        <taxon>Lysobacterales</taxon>
        <taxon>Rhodanobacteraceae</taxon>
        <taxon>Dyella</taxon>
    </lineage>
</organism>
<dbReference type="InterPro" id="IPR010131">
    <property type="entry name" value="MdtP/NodT-like"/>
</dbReference>
<accession>A0ABW8JQ74</accession>
<dbReference type="SUPFAM" id="SSF56954">
    <property type="entry name" value="Outer membrane efflux proteins (OEP)"/>
    <property type="match status" value="1"/>
</dbReference>
<comment type="subcellular location">
    <subcellularLocation>
        <location evidence="2">Cell outer membrane</location>
        <topology evidence="2">Lipid-anchor</topology>
    </subcellularLocation>
</comment>
<sequence length="517" mass="54165">MPSSRLNASAPAAAIAHSPKAWLRVGALAATFALAGCAVGPDFKPPAARASDSYAAHSPHATAGTPNVTAGAAQHFERGAELPADWWTLFRSAPLDALIRQALANNHDLKAAQAALTVAHETTLSGRGAYAPSVSAGISASREQDPPGALAPVPSSNAYLYNLFTPQVSVSYVPDVFGLNRRTVESLAAQEDAARYQLLATQITLSANVVAAAVQEASLQAQLDATQQLVAINRHMLEILQRQFAKGYASRLDVAAQTTQLAQVNATLPPLVMQLQQQQHLLAVLVGRTPGEAPPATFTLDGFTLPEALPLSLPSALVAQRPDVLQAQANLHVASAQIGVAEASRLPQIELTANAGRTALAIGEVFKPGSGFWNLGAAISAPIFQGGALMHQERAAKAAYVQAAEQYRGTVLTAFQNVADVLSALQQDAEGLKAAATAADAAKITLDLSQRQWKDGYAGYLAVLSAEQSYQQARIALVQAQASRLADSAALFQALGGGWWQATHASQTTSVRNHDEK</sequence>
<reference evidence="3 4" key="1">
    <citation type="submission" date="2020-10" db="EMBL/GenBank/DDBJ databases">
        <title>Phylogeny of dyella-like bacteria.</title>
        <authorList>
            <person name="Fu J."/>
        </authorList>
    </citation>
    <scope>NUCLEOTIDE SEQUENCE [LARGE SCALE GENOMIC DNA]</scope>
    <source>
        <strain evidence="3 4">Gsoil3046</strain>
    </source>
</reference>
<dbReference type="Pfam" id="PF02321">
    <property type="entry name" value="OEP"/>
    <property type="match status" value="2"/>
</dbReference>
<dbReference type="NCBIfam" id="TIGR01845">
    <property type="entry name" value="outer_NodT"/>
    <property type="match status" value="1"/>
</dbReference>
<comment type="similarity">
    <text evidence="1 2">Belongs to the outer membrane factor (OMF) (TC 1.B.17) family.</text>
</comment>
<keyword evidence="4" id="KW-1185">Reference proteome</keyword>
<evidence type="ECO:0000313" key="4">
    <source>
        <dbReference type="Proteomes" id="UP001620460"/>
    </source>
</evidence>
<keyword evidence="2" id="KW-1134">Transmembrane beta strand</keyword>
<name>A0ABW8JQ74_9GAMM</name>
<proteinExistence type="inferred from homology"/>
<dbReference type="Gene3D" id="1.20.1600.10">
    <property type="entry name" value="Outer membrane efflux proteins (OEP)"/>
    <property type="match status" value="1"/>
</dbReference>
<evidence type="ECO:0000256" key="2">
    <source>
        <dbReference type="RuleBase" id="RU362097"/>
    </source>
</evidence>
<comment type="caution">
    <text evidence="3">The sequence shown here is derived from an EMBL/GenBank/DDBJ whole genome shotgun (WGS) entry which is preliminary data.</text>
</comment>
<dbReference type="EMBL" id="JADIKM010000001">
    <property type="protein sequence ID" value="MFK2903038.1"/>
    <property type="molecule type" value="Genomic_DNA"/>
</dbReference>
<dbReference type="RefSeq" id="WP_404630150.1">
    <property type="nucleotide sequence ID" value="NZ_JADIKM010000001.1"/>
</dbReference>
<evidence type="ECO:0000256" key="1">
    <source>
        <dbReference type="ARBA" id="ARBA00007613"/>
    </source>
</evidence>
<keyword evidence="2" id="KW-0812">Transmembrane</keyword>
<dbReference type="PANTHER" id="PTHR30203">
    <property type="entry name" value="OUTER MEMBRANE CATION EFFLUX PROTEIN"/>
    <property type="match status" value="1"/>
</dbReference>
<dbReference type="InterPro" id="IPR003423">
    <property type="entry name" value="OMP_efflux"/>
</dbReference>
<evidence type="ECO:0000313" key="3">
    <source>
        <dbReference type="EMBL" id="MFK2903038.1"/>
    </source>
</evidence>